<sequence>MRQYFLRLSLPAAMWNLRSLSCLLLLCFSVTTVAAQRTNSETTKWLTLNGDAPLVIALGGFSGLFPDSSYDAYMVAMETSLANVIAWCDVQLTKDGVGICLPDLKLDNASDIDVYFKNKETKYSVNGVPMQGWFSIDFNFKDLAPVTLRQGVFSRTPKFDGTQQKILTVLDVVNKVKPPGLWLNIQHDTFFSQHNLSMRSFIISLSRSVIVNYISSPEVNFLKSIVSRFNPLVTKLVFRFLGQGDIEPSTNQTYGSLLKNLTFIKTFASGILVPKTYIWPVDNSLYLQPHTSLVLDAHKEGLQIFASEFVNDVPFAYNYSYDPATEYLSFIDNGDFSVDGVLSDFPITPSATIDCFTHLGKNDKPQAKLLIITSEGASGDYPGCTDLAYTKAAMDGADVLDCPVQMSKDGIPFCLGSINLIDKTTVAQSPFGNIGSAVPELNVTNGIFTFNLTWDEIKSLKPAISNPWSEFRLYRNPKARNDGSFVSLVDFLTYAKNATTVSGVMISIENAVYLAKHGYGVTAAVLEALSNTAYNNQSAKKVMIQSTDSSVLKEFRKSHYELVYRVADDISDIESSTISEIKSFASSVIVTKKSVFPSEEQFLIGQTDVVQKLQSSNLPVYARLFNNEFVSQAWDFFSDSSVEINNYISGAGIDGVITEFPGTAARYRS</sequence>
<proteinExistence type="predicted"/>
<keyword evidence="1" id="KW-1185">Reference proteome</keyword>
<reference evidence="2" key="2">
    <citation type="submission" date="2025-08" db="UniProtKB">
        <authorList>
            <consortium name="RefSeq"/>
        </authorList>
    </citation>
    <scope>IDENTIFICATION</scope>
    <source>
        <tissue evidence="2">Leaf</tissue>
    </source>
</reference>
<protein>
    <submittedName>
        <fullName evidence="2">Glycerophosphodiester phosphodiesterase GDPDL3 isoform X3</fullName>
    </submittedName>
</protein>
<evidence type="ECO:0000313" key="1">
    <source>
        <dbReference type="Proteomes" id="UP000790787"/>
    </source>
</evidence>
<gene>
    <name evidence="2" type="primary">LOC107827414</name>
</gene>
<name>A0AC58RTB3_TOBAC</name>
<dbReference type="RefSeq" id="XP_075075938.1">
    <property type="nucleotide sequence ID" value="XM_075219837.1"/>
</dbReference>
<dbReference type="Proteomes" id="UP000790787">
    <property type="component" value="Chromosome 8"/>
</dbReference>
<accession>A0AC58RTB3</accession>
<organism evidence="1 2">
    <name type="scientific">Nicotiana tabacum</name>
    <name type="common">Common tobacco</name>
    <dbReference type="NCBI Taxonomy" id="4097"/>
    <lineage>
        <taxon>Eukaryota</taxon>
        <taxon>Viridiplantae</taxon>
        <taxon>Streptophyta</taxon>
        <taxon>Embryophyta</taxon>
        <taxon>Tracheophyta</taxon>
        <taxon>Spermatophyta</taxon>
        <taxon>Magnoliopsida</taxon>
        <taxon>eudicotyledons</taxon>
        <taxon>Gunneridae</taxon>
        <taxon>Pentapetalae</taxon>
        <taxon>asterids</taxon>
        <taxon>lamiids</taxon>
        <taxon>Solanales</taxon>
        <taxon>Solanaceae</taxon>
        <taxon>Nicotianoideae</taxon>
        <taxon>Nicotianeae</taxon>
        <taxon>Nicotiana</taxon>
    </lineage>
</organism>
<reference evidence="1" key="1">
    <citation type="journal article" date="2014" name="Nat. Commun.">
        <title>The tobacco genome sequence and its comparison with those of tomato and potato.</title>
        <authorList>
            <person name="Sierro N."/>
            <person name="Battey J.N."/>
            <person name="Ouadi S."/>
            <person name="Bakaher N."/>
            <person name="Bovet L."/>
            <person name="Willig A."/>
            <person name="Goepfert S."/>
            <person name="Peitsch M.C."/>
            <person name="Ivanov N.V."/>
        </authorList>
    </citation>
    <scope>NUCLEOTIDE SEQUENCE [LARGE SCALE GENOMIC DNA]</scope>
</reference>
<evidence type="ECO:0000313" key="2">
    <source>
        <dbReference type="RefSeq" id="XP_075075938.1"/>
    </source>
</evidence>